<evidence type="ECO:0000256" key="1">
    <source>
        <dbReference type="SAM" id="MobiDB-lite"/>
    </source>
</evidence>
<dbReference type="RefSeq" id="XP_033673128.1">
    <property type="nucleotide sequence ID" value="XM_033811401.1"/>
</dbReference>
<keyword evidence="3" id="KW-1185">Reference proteome</keyword>
<dbReference type="AlphaFoldDB" id="A0A6A6D2A8"/>
<accession>A0A6A6D2A8</accession>
<evidence type="ECO:0000313" key="2">
    <source>
        <dbReference type="EMBL" id="KAF2172239.1"/>
    </source>
</evidence>
<dbReference type="Proteomes" id="UP000799537">
    <property type="component" value="Unassembled WGS sequence"/>
</dbReference>
<name>A0A6A6D2A8_ZASCE</name>
<dbReference type="GeneID" id="54564673"/>
<proteinExistence type="predicted"/>
<organism evidence="2 3">
    <name type="scientific">Zasmidium cellare ATCC 36951</name>
    <dbReference type="NCBI Taxonomy" id="1080233"/>
    <lineage>
        <taxon>Eukaryota</taxon>
        <taxon>Fungi</taxon>
        <taxon>Dikarya</taxon>
        <taxon>Ascomycota</taxon>
        <taxon>Pezizomycotina</taxon>
        <taxon>Dothideomycetes</taxon>
        <taxon>Dothideomycetidae</taxon>
        <taxon>Mycosphaerellales</taxon>
        <taxon>Mycosphaerellaceae</taxon>
        <taxon>Zasmidium</taxon>
    </lineage>
</organism>
<gene>
    <name evidence="2" type="ORF">M409DRAFT_49963</name>
</gene>
<reference evidence="2" key="1">
    <citation type="journal article" date="2020" name="Stud. Mycol.">
        <title>101 Dothideomycetes genomes: a test case for predicting lifestyles and emergence of pathogens.</title>
        <authorList>
            <person name="Haridas S."/>
            <person name="Albert R."/>
            <person name="Binder M."/>
            <person name="Bloem J."/>
            <person name="Labutti K."/>
            <person name="Salamov A."/>
            <person name="Andreopoulos B."/>
            <person name="Baker S."/>
            <person name="Barry K."/>
            <person name="Bills G."/>
            <person name="Bluhm B."/>
            <person name="Cannon C."/>
            <person name="Castanera R."/>
            <person name="Culley D."/>
            <person name="Daum C."/>
            <person name="Ezra D."/>
            <person name="Gonzalez J."/>
            <person name="Henrissat B."/>
            <person name="Kuo A."/>
            <person name="Liang C."/>
            <person name="Lipzen A."/>
            <person name="Lutzoni F."/>
            <person name="Magnuson J."/>
            <person name="Mondo S."/>
            <person name="Nolan M."/>
            <person name="Ohm R."/>
            <person name="Pangilinan J."/>
            <person name="Park H.-J."/>
            <person name="Ramirez L."/>
            <person name="Alfaro M."/>
            <person name="Sun H."/>
            <person name="Tritt A."/>
            <person name="Yoshinaga Y."/>
            <person name="Zwiers L.-H."/>
            <person name="Turgeon B."/>
            <person name="Goodwin S."/>
            <person name="Spatafora J."/>
            <person name="Crous P."/>
            <person name="Grigoriev I."/>
        </authorList>
    </citation>
    <scope>NUCLEOTIDE SEQUENCE</scope>
    <source>
        <strain evidence="2">ATCC 36951</strain>
    </source>
</reference>
<dbReference type="EMBL" id="ML993581">
    <property type="protein sequence ID" value="KAF2172239.1"/>
    <property type="molecule type" value="Genomic_DNA"/>
</dbReference>
<protein>
    <submittedName>
        <fullName evidence="2">Uncharacterized protein</fullName>
    </submittedName>
</protein>
<sequence length="163" mass="17302">MVDHAGGAARIRASASSAHAAFRRHLLQLARGGPRPGCGLAQEIVAVVPSLERRHANPWPSTTTLPPLLLPNTRTAWRTSPIVAADRTPTCRLTSVLTESQTPNGNDLPQGSSRSAAAGVRRIPAAPPTPCSVPASERPTTPVCTYRTAKDQRYNLTVSKAEN</sequence>
<feature type="region of interest" description="Disordered" evidence="1">
    <location>
        <begin position="98"/>
        <end position="142"/>
    </location>
</feature>
<feature type="compositionally biased region" description="Polar residues" evidence="1">
    <location>
        <begin position="98"/>
        <end position="115"/>
    </location>
</feature>
<evidence type="ECO:0000313" key="3">
    <source>
        <dbReference type="Proteomes" id="UP000799537"/>
    </source>
</evidence>